<reference evidence="3 4" key="1">
    <citation type="journal article" date="2007" name="Nature">
        <title>Light stimulates growth of proteorhodopsin-containing marine Flavobacteria.</title>
        <authorList>
            <person name="Gomez-Consarnau L."/>
            <person name="Gonzalez J.M."/>
            <person name="Coll-Llado M."/>
            <person name="Gourdon P."/>
            <person name="Pascher T."/>
            <person name="Neutze R."/>
            <person name="Pedros-Alio C."/>
            <person name="Pinhassi J."/>
        </authorList>
    </citation>
    <scope>NUCLEOTIDE SEQUENCE [LARGE SCALE GENOMIC DNA]</scope>
    <source>
        <strain evidence="3 4">MED217</strain>
    </source>
</reference>
<dbReference type="Pfam" id="PF18962">
    <property type="entry name" value="Por_Secre_tail"/>
    <property type="match status" value="1"/>
</dbReference>
<protein>
    <recommendedName>
        <fullName evidence="2">Secretion system C-terminal sorting domain-containing protein</fullName>
    </recommendedName>
</protein>
<dbReference type="eggNOG" id="COG5563">
    <property type="taxonomic scope" value="Bacteria"/>
</dbReference>
<evidence type="ECO:0000256" key="1">
    <source>
        <dbReference type="ARBA" id="ARBA00022729"/>
    </source>
</evidence>
<proteinExistence type="predicted"/>
<keyword evidence="4" id="KW-1185">Reference proteome</keyword>
<dbReference type="InterPro" id="IPR026444">
    <property type="entry name" value="Secre_tail"/>
</dbReference>
<name>A3XLJ1_LEEBM</name>
<evidence type="ECO:0000313" key="3">
    <source>
        <dbReference type="EMBL" id="EAQ49581.1"/>
    </source>
</evidence>
<dbReference type="EMBL" id="AANC01000004">
    <property type="protein sequence ID" value="EAQ49581.1"/>
    <property type="molecule type" value="Genomic_DNA"/>
</dbReference>
<dbReference type="NCBIfam" id="TIGR04183">
    <property type="entry name" value="Por_Secre_tail"/>
    <property type="match status" value="1"/>
</dbReference>
<comment type="caution">
    <text evidence="3">The sequence shown here is derived from an EMBL/GenBank/DDBJ whole genome shotgun (WGS) entry which is preliminary data.</text>
</comment>
<organism evidence="3 4">
    <name type="scientific">Leeuwenhoekiella blandensis (strain CECT 7118 / CCUG 51940 / KCTC 22103 / MED217)</name>
    <name type="common">Flavobacterium sp. (strain MED217)</name>
    <dbReference type="NCBI Taxonomy" id="398720"/>
    <lineage>
        <taxon>Bacteria</taxon>
        <taxon>Pseudomonadati</taxon>
        <taxon>Bacteroidota</taxon>
        <taxon>Flavobacteriia</taxon>
        <taxon>Flavobacteriales</taxon>
        <taxon>Flavobacteriaceae</taxon>
        <taxon>Leeuwenhoekiella</taxon>
    </lineage>
</organism>
<gene>
    <name evidence="3" type="ORF">MED217_12019</name>
</gene>
<dbReference type="HOGENOM" id="CLU_388205_0_0_10"/>
<evidence type="ECO:0000313" key="4">
    <source>
        <dbReference type="Proteomes" id="UP000001601"/>
    </source>
</evidence>
<accession>A3XLJ1</accession>
<feature type="domain" description="Secretion system C-terminal sorting" evidence="2">
    <location>
        <begin position="642"/>
        <end position="709"/>
    </location>
</feature>
<dbReference type="AlphaFoldDB" id="A3XLJ1"/>
<sequence>MIYSQLRLVKDYTGSGNGQTYSLNVVDNDLVFAMQINNSGADRYGVYSSNGTAEGTLDLSLNRSELVTGTISTVAEGYKAILNEDLEIGSDLFMYLHQNSPGTKTLFKLNAAKTGMDFFDNITDTQTNDLGSRVIAMQNDKIAMYKVSLRTEDTITDSRDFDLKIHTKTDILNYAFNGVVNREAQDYSELSVVVDLINVFFFQDELWLEARNTRDRIDLYKYFNGNLVRVTQDFTTVNGDGVNPEYMIPTENYIYFSGDFVSGSYQDNSYVAHGMEVCFTNNALAATTPLNSVRGYNIFETQRNAQDAANSSLLAVSEDAIYYHSSVNNTVSAVTFDENNIAVVQSLFSVPPGGYAGIKAFTRGNTAYFLSRDPTSYVATIYITQGQPQDVQEVPFPDHPDGAQLRGYNPYYDVAGDKLYISGSYYPSSGRTYNILSFDFETHTTEIAAEFPDAFPGGIGKLKYYCGGFAVNATGGGIYTLDTEVRSGFLGQNSSRDLGDLSLSYDGIPYETTLVATDLATTDSLKIQLLDTGSVHFKEHINALPSSDYATKYYRLNTLTEGLKHRSTLTLSYADTDFESAPQNLELVLFKDGAFTALTPDAVNTTEKTITITADFEAESILFLRSTASLSMEHVAEVQVTVYPNPTTDALYLDLPQETIEEVMVYNMLGQRVLKPKTSQSIDVSMLKPGVYLLKLKDQDQRIRTHKFIKR</sequence>
<evidence type="ECO:0000259" key="2">
    <source>
        <dbReference type="Pfam" id="PF18962"/>
    </source>
</evidence>
<dbReference type="Proteomes" id="UP000001601">
    <property type="component" value="Unassembled WGS sequence"/>
</dbReference>
<keyword evidence="1" id="KW-0732">Signal</keyword>
<dbReference type="STRING" id="398720.MED217_12019"/>